<keyword evidence="4" id="KW-0812">Transmembrane</keyword>
<feature type="domain" description="Glycoside hydrolase family 5" evidence="5">
    <location>
        <begin position="72"/>
        <end position="335"/>
    </location>
</feature>
<evidence type="ECO:0000256" key="3">
    <source>
        <dbReference type="RuleBase" id="RU361153"/>
    </source>
</evidence>
<organism evidence="6 7">
    <name type="scientific">Corynebacterium sanguinis</name>
    <dbReference type="NCBI Taxonomy" id="2594913"/>
    <lineage>
        <taxon>Bacteria</taxon>
        <taxon>Bacillati</taxon>
        <taxon>Actinomycetota</taxon>
        <taxon>Actinomycetes</taxon>
        <taxon>Mycobacteriales</taxon>
        <taxon>Corynebacteriaceae</taxon>
        <taxon>Corynebacterium</taxon>
    </lineage>
</organism>
<dbReference type="Gene3D" id="3.20.20.80">
    <property type="entry name" value="Glycosidases"/>
    <property type="match status" value="1"/>
</dbReference>
<keyword evidence="4" id="KW-1133">Transmembrane helix</keyword>
<dbReference type="SUPFAM" id="SSF51445">
    <property type="entry name" value="(Trans)glycosidases"/>
    <property type="match status" value="1"/>
</dbReference>
<dbReference type="AlphaFoldDB" id="A0A6C1TY58"/>
<comment type="similarity">
    <text evidence="3">Belongs to the glycosyl hydrolase 5 (cellulase A) family.</text>
</comment>
<keyword evidence="4" id="KW-0472">Membrane</keyword>
<evidence type="ECO:0000256" key="1">
    <source>
        <dbReference type="ARBA" id="ARBA00022801"/>
    </source>
</evidence>
<dbReference type="GO" id="GO:0004553">
    <property type="term" value="F:hydrolase activity, hydrolyzing O-glycosyl compounds"/>
    <property type="evidence" value="ECO:0007669"/>
    <property type="project" value="InterPro"/>
</dbReference>
<evidence type="ECO:0000256" key="2">
    <source>
        <dbReference type="ARBA" id="ARBA00023295"/>
    </source>
</evidence>
<dbReference type="EMBL" id="RXIR01000006">
    <property type="protein sequence ID" value="TVS29234.1"/>
    <property type="molecule type" value="Genomic_DNA"/>
</dbReference>
<evidence type="ECO:0000313" key="7">
    <source>
        <dbReference type="Proteomes" id="UP000336646"/>
    </source>
</evidence>
<keyword evidence="2 3" id="KW-0326">Glycosidase</keyword>
<dbReference type="Pfam" id="PF00150">
    <property type="entry name" value="Cellulase"/>
    <property type="match status" value="1"/>
</dbReference>
<comment type="caution">
    <text evidence="6">The sequence shown here is derived from an EMBL/GenBank/DDBJ whole genome shotgun (WGS) entry which is preliminary data.</text>
</comment>
<reference evidence="6 7" key="1">
    <citation type="submission" date="2018-12" db="EMBL/GenBank/DDBJ databases">
        <title>Corynebacterium sanguinis sp. nov., a clinically-associated and environmental corynebacterium.</title>
        <authorList>
            <person name="Gonzales-Siles L."/>
            <person name="Jaen-Luchoro D."/>
            <person name="Cardew S."/>
            <person name="Inganas E."/>
            <person name="Ohlen M."/>
            <person name="Jensie-Markopolous S."/>
            <person name="Pinyeiro-Iglesias B."/>
            <person name="Molin K."/>
            <person name="Skovbjerg S."/>
            <person name="Svensson-Stadler L."/>
            <person name="Funke G."/>
            <person name="Moore E.R.B."/>
        </authorList>
    </citation>
    <scope>NUCLEOTIDE SEQUENCE [LARGE SCALE GENOMIC DNA]</scope>
    <source>
        <strain evidence="6 7">58734</strain>
    </source>
</reference>
<feature type="transmembrane region" description="Helical" evidence="4">
    <location>
        <begin position="23"/>
        <end position="46"/>
    </location>
</feature>
<protein>
    <recommendedName>
        <fullName evidence="5">Glycoside hydrolase family 5 domain-containing protein</fullName>
    </recommendedName>
</protein>
<dbReference type="GO" id="GO:0000272">
    <property type="term" value="P:polysaccharide catabolic process"/>
    <property type="evidence" value="ECO:0007669"/>
    <property type="project" value="InterPro"/>
</dbReference>
<evidence type="ECO:0000256" key="4">
    <source>
        <dbReference type="SAM" id="Phobius"/>
    </source>
</evidence>
<evidence type="ECO:0000259" key="5">
    <source>
        <dbReference type="Pfam" id="PF00150"/>
    </source>
</evidence>
<gene>
    <name evidence="6" type="ORF">EKI59_04050</name>
</gene>
<name>A0A6C1TY58_9CORY</name>
<sequence length="391" mass="42234">MSPARFRTCWRCSVAPRAEGRAASWWVTAVFAVAGVAASVAITVGLTPRVATSTAHAADVPCGDYGVAVSADWGWKSPEELQASYAMARNVGACQIRISVPWGDVETAPGYYDWSQLDMMVHGATAAGIEPMLVLYAIPGWVQEAGVQQAITQQGASSLSSSGAVTLAASESDRHEIGRMYSEFAAAVAARYKDSVYAYEVWNEPNISRFWTNPSAAEYAELLKLTYPRIHQADPSAVVISAGLAPAADTETSISPTTFVSEMYKAGAKDSFDALGVHPYTWNDPPEEKMKFLDIDELQRIMDGNGDAGKQMWVTEYGAPTGGLSGLTQSEQAAMLMFGIEEARRNPRIERFYFYTLQDYPLGVTDAESYFGIYTSDGGAKVGANELRSAL</sequence>
<accession>A0A6C1TY58</accession>
<dbReference type="PANTHER" id="PTHR12631:SF10">
    <property type="entry name" value="BETA-XYLOSIDASE-LIKE PROTEIN-RELATED"/>
    <property type="match status" value="1"/>
</dbReference>
<evidence type="ECO:0000313" key="6">
    <source>
        <dbReference type="EMBL" id="TVS29234.1"/>
    </source>
</evidence>
<dbReference type="InterPro" id="IPR001547">
    <property type="entry name" value="Glyco_hydro_5"/>
</dbReference>
<dbReference type="OrthoDB" id="9802522at2"/>
<dbReference type="InterPro" id="IPR017853">
    <property type="entry name" value="GH"/>
</dbReference>
<proteinExistence type="inferred from homology"/>
<dbReference type="PANTHER" id="PTHR12631">
    <property type="entry name" value="ALPHA-L-IDURONIDASE"/>
    <property type="match status" value="1"/>
</dbReference>
<keyword evidence="1 3" id="KW-0378">Hydrolase</keyword>
<dbReference type="InterPro" id="IPR051923">
    <property type="entry name" value="Glycosyl_Hydrolase_39"/>
</dbReference>
<dbReference type="Proteomes" id="UP000336646">
    <property type="component" value="Unassembled WGS sequence"/>
</dbReference>